<organism evidence="1 2">
    <name type="scientific">Scytonema millei VB511283</name>
    <dbReference type="NCBI Taxonomy" id="1245923"/>
    <lineage>
        <taxon>Bacteria</taxon>
        <taxon>Bacillati</taxon>
        <taxon>Cyanobacteriota</taxon>
        <taxon>Cyanophyceae</taxon>
        <taxon>Nostocales</taxon>
        <taxon>Scytonemataceae</taxon>
        <taxon>Scytonema</taxon>
    </lineage>
</organism>
<reference evidence="1 2" key="1">
    <citation type="journal article" date="2015" name="Genome Announc.">
        <title>Draft Genome Sequence of the Terrestrial Cyanobacterium Scytonema millei VB511283, Isolated from Eastern India.</title>
        <authorList>
            <person name="Sen D."/>
            <person name="Chandrababunaidu M.M."/>
            <person name="Singh D."/>
            <person name="Sanghi N."/>
            <person name="Ghorai A."/>
            <person name="Mishra G.P."/>
            <person name="Madduluri M."/>
            <person name="Adhikary S.P."/>
            <person name="Tripathy S."/>
        </authorList>
    </citation>
    <scope>NUCLEOTIDE SEQUENCE [LARGE SCALE GENOMIC DNA]</scope>
    <source>
        <strain evidence="1 2">VB511283</strain>
    </source>
</reference>
<dbReference type="RefSeq" id="WP_039716666.1">
    <property type="nucleotide sequence ID" value="NZ_JTJC03000002.1"/>
</dbReference>
<name>A0A9X5E402_9CYAN</name>
<sequence length="70" mass="7872">MFDVGDYVVHQNTGQMGRVIGYGHQILNGVYITTLKVLVHDTEIIGKRGAIEEDLYSAWIECQISNNSLF</sequence>
<protein>
    <submittedName>
        <fullName evidence="1">Uncharacterized protein</fullName>
    </submittedName>
</protein>
<evidence type="ECO:0000313" key="2">
    <source>
        <dbReference type="Proteomes" id="UP000031532"/>
    </source>
</evidence>
<keyword evidence="2" id="KW-1185">Reference proteome</keyword>
<comment type="caution">
    <text evidence="1">The sequence shown here is derived from an EMBL/GenBank/DDBJ whole genome shotgun (WGS) entry which is preliminary data.</text>
</comment>
<evidence type="ECO:0000313" key="1">
    <source>
        <dbReference type="EMBL" id="NHC34826.1"/>
    </source>
</evidence>
<dbReference type="OrthoDB" id="515716at2"/>
<gene>
    <name evidence="1" type="ORF">QH73_0009155</name>
</gene>
<dbReference type="AlphaFoldDB" id="A0A9X5E402"/>
<dbReference type="Proteomes" id="UP000031532">
    <property type="component" value="Unassembled WGS sequence"/>
</dbReference>
<accession>A0A9X5E402</accession>
<proteinExistence type="predicted"/>
<dbReference type="EMBL" id="JTJC03000002">
    <property type="protein sequence ID" value="NHC34826.1"/>
    <property type="molecule type" value="Genomic_DNA"/>
</dbReference>